<sequence>MVITGSTKGIGLGMAHEFLKRGHRVMISGSNQETLNQALQKLTAQFGKEKVQGQTCDVRSYEQVQAIWDASIKAFGKVDIWINNAGVGASRIPFWEISFDRIEQVVHTNALGMMYGSKIALQGMIKQGSGQIYNMEGEGSTGGVREGLILYGSTKATLTYLTKGLIKEAANTPVQVCYLSPGMVITDLLMGDTKPEDMERVKRIFNILADTVETVTPWLVEQVLANNKHGIRIAWLTKRKAMWRFASARFNKRDLFA</sequence>
<dbReference type="SUPFAM" id="SSF51735">
    <property type="entry name" value="NAD(P)-binding Rossmann-fold domains"/>
    <property type="match status" value="1"/>
</dbReference>
<dbReference type="RefSeq" id="WP_341471828.1">
    <property type="nucleotide sequence ID" value="NZ_CP128400.1"/>
</dbReference>
<evidence type="ECO:0000313" key="3">
    <source>
        <dbReference type="Proteomes" id="UP001431572"/>
    </source>
</evidence>
<keyword evidence="3" id="KW-1185">Reference proteome</keyword>
<dbReference type="PANTHER" id="PTHR24314">
    <property type="entry name" value="NON-SPECIFIC LIPID TRANSFER PROTEIN-RELATED"/>
    <property type="match status" value="1"/>
</dbReference>
<dbReference type="PANTHER" id="PTHR24314:SF21">
    <property type="entry name" value="CHLOROPHYLL(IDE) B REDUCTASE NYC1, CHLOROPLASTIC-RELATED"/>
    <property type="match status" value="1"/>
</dbReference>
<reference evidence="2" key="1">
    <citation type="journal article" date="2024" name="Nature">
        <title>Anoxygenic phototroph of the Chloroflexota uses a type I reaction centre.</title>
        <authorList>
            <person name="Tsuji J.M."/>
            <person name="Shaw N.A."/>
            <person name="Nagashima S."/>
            <person name="Venkiteswaran J.J."/>
            <person name="Schiff S.L."/>
            <person name="Watanabe T."/>
            <person name="Fukui M."/>
            <person name="Hanada S."/>
            <person name="Tank M."/>
            <person name="Neufeld J.D."/>
        </authorList>
    </citation>
    <scope>NUCLEOTIDE SEQUENCE</scope>
    <source>
        <strain evidence="2">L227-S17</strain>
    </source>
</reference>
<dbReference type="CDD" id="cd05233">
    <property type="entry name" value="SDR_c"/>
    <property type="match status" value="1"/>
</dbReference>
<comment type="similarity">
    <text evidence="1">Belongs to the short-chain dehydrogenases/reductases (SDR) family.</text>
</comment>
<dbReference type="Proteomes" id="UP001431572">
    <property type="component" value="Chromosome 2"/>
</dbReference>
<evidence type="ECO:0000256" key="1">
    <source>
        <dbReference type="RuleBase" id="RU000363"/>
    </source>
</evidence>
<dbReference type="EMBL" id="CP128400">
    <property type="protein sequence ID" value="WJW69950.1"/>
    <property type="molecule type" value="Genomic_DNA"/>
</dbReference>
<dbReference type="Gene3D" id="3.40.50.720">
    <property type="entry name" value="NAD(P)-binding Rossmann-like Domain"/>
    <property type="match status" value="1"/>
</dbReference>
<dbReference type="InterPro" id="IPR002347">
    <property type="entry name" value="SDR_fam"/>
</dbReference>
<dbReference type="InterPro" id="IPR052625">
    <property type="entry name" value="Chl_b_Red"/>
</dbReference>
<organism evidence="2 3">
    <name type="scientific">Candidatus Chlorohelix allophototropha</name>
    <dbReference type="NCBI Taxonomy" id="3003348"/>
    <lineage>
        <taxon>Bacteria</taxon>
        <taxon>Bacillati</taxon>
        <taxon>Chloroflexota</taxon>
        <taxon>Chloroflexia</taxon>
        <taxon>Candidatus Chloroheliales</taxon>
        <taxon>Candidatus Chloroheliaceae</taxon>
        <taxon>Candidatus Chlorohelix</taxon>
    </lineage>
</organism>
<proteinExistence type="inferred from homology"/>
<accession>A0ABY9B9R9</accession>
<gene>
    <name evidence="2" type="ORF">OZ401_003167</name>
</gene>
<dbReference type="PRINTS" id="PR00081">
    <property type="entry name" value="GDHRDH"/>
</dbReference>
<protein>
    <submittedName>
        <fullName evidence="2">SDR family oxidoreductase</fullName>
    </submittedName>
</protein>
<dbReference type="PRINTS" id="PR00080">
    <property type="entry name" value="SDRFAMILY"/>
</dbReference>
<dbReference type="Pfam" id="PF00106">
    <property type="entry name" value="adh_short"/>
    <property type="match status" value="1"/>
</dbReference>
<evidence type="ECO:0000313" key="2">
    <source>
        <dbReference type="EMBL" id="WJW69950.1"/>
    </source>
</evidence>
<dbReference type="InterPro" id="IPR036291">
    <property type="entry name" value="NAD(P)-bd_dom_sf"/>
</dbReference>
<name>A0ABY9B9R9_9CHLR</name>